<dbReference type="InterPro" id="IPR002935">
    <property type="entry name" value="SAM_O-MeTrfase"/>
</dbReference>
<dbReference type="SUPFAM" id="SSF53335">
    <property type="entry name" value="S-adenosyl-L-methionine-dependent methyltransferases"/>
    <property type="match status" value="1"/>
</dbReference>
<organism evidence="11">
    <name type="scientific">marine sediment metagenome</name>
    <dbReference type="NCBI Taxonomy" id="412755"/>
    <lineage>
        <taxon>unclassified sequences</taxon>
        <taxon>metagenomes</taxon>
        <taxon>ecological metagenomes</taxon>
    </lineage>
</organism>
<name>A0A0F9DSD2_9ZZZZ</name>
<feature type="region of interest" description="Disordered" evidence="9">
    <location>
        <begin position="31"/>
        <end position="75"/>
    </location>
</feature>
<dbReference type="InterPro" id="IPR013137">
    <property type="entry name" value="Znf_TFIIB"/>
</dbReference>
<evidence type="ECO:0000256" key="3">
    <source>
        <dbReference type="ARBA" id="ARBA00022603"/>
    </source>
</evidence>
<evidence type="ECO:0000256" key="4">
    <source>
        <dbReference type="ARBA" id="ARBA00022679"/>
    </source>
</evidence>
<dbReference type="InterPro" id="IPR013150">
    <property type="entry name" value="TFIIB_cyclin"/>
</dbReference>
<dbReference type="FunFam" id="1.10.472.170:FF:000001">
    <property type="entry name" value="Transcription initiation factor IIB"/>
    <property type="match status" value="1"/>
</dbReference>
<sequence length="368" mass="41282">ALITDAETGEIFCGGCGFVLSEKLQESGPEWRSFSDGNINRRRTGDGTSLAKHDQGLSTVINPTNRDATGKPLSSSMKKTLKRLRTWDSRSQNDAIDNNFKQAFNELYRLKDKLFLSDSVVEKAAYIYRKALEKKLVRGRSIPVMMGSALYAACREVETPRTLKDIAETTNIKKKKIARCYRLLLRELSLKMPVVDSVQNVARIGSKAGLSEKTKRYAIEILRKAEENKISAGKNPMGLAASALYLSCVKNGEDKTQRDVAEAANITEVTIRNRYKGLKELLKNITEDPQKFDFVFLDADKENMIQYFDLVLPMVKSGGIIAADNILYPEKIREDMKKYSKFVTSQPNVQSVTIPIGNGEEISFKIND</sequence>
<feature type="compositionally biased region" description="Polar residues" evidence="9">
    <location>
        <begin position="56"/>
        <end position="75"/>
    </location>
</feature>
<dbReference type="EMBL" id="LAZR01040306">
    <property type="protein sequence ID" value="KKL14818.1"/>
    <property type="molecule type" value="Genomic_DNA"/>
</dbReference>
<feature type="non-terminal residue" evidence="11">
    <location>
        <position position="1"/>
    </location>
</feature>
<evidence type="ECO:0000259" key="10">
    <source>
        <dbReference type="SMART" id="SM00385"/>
    </source>
</evidence>
<dbReference type="Gene3D" id="3.40.50.150">
    <property type="entry name" value="Vaccinia Virus protein VP39"/>
    <property type="match status" value="1"/>
</dbReference>
<evidence type="ECO:0000256" key="8">
    <source>
        <dbReference type="ARBA" id="ARBA00023163"/>
    </source>
</evidence>
<keyword evidence="7" id="KW-0805">Transcription regulation</keyword>
<dbReference type="SUPFAM" id="SSF57783">
    <property type="entry name" value="Zinc beta-ribbon"/>
    <property type="match status" value="1"/>
</dbReference>
<dbReference type="InterPro" id="IPR036915">
    <property type="entry name" value="Cyclin-like_sf"/>
</dbReference>
<proteinExistence type="inferred from homology"/>
<dbReference type="GO" id="GO:0032259">
    <property type="term" value="P:methylation"/>
    <property type="evidence" value="ECO:0007669"/>
    <property type="project" value="UniProtKB-KW"/>
</dbReference>
<dbReference type="PRINTS" id="PR00685">
    <property type="entry name" value="TIFACTORIIB"/>
</dbReference>
<accession>A0A0F9DSD2</accession>
<evidence type="ECO:0000256" key="7">
    <source>
        <dbReference type="ARBA" id="ARBA00023015"/>
    </source>
</evidence>
<keyword evidence="8" id="KW-0804">Transcription</keyword>
<keyword evidence="4" id="KW-0808">Transferase</keyword>
<keyword evidence="5" id="KW-0949">S-adenosyl-L-methionine</keyword>
<dbReference type="SUPFAM" id="SSF47954">
    <property type="entry name" value="Cyclin-like"/>
    <property type="match status" value="2"/>
</dbReference>
<dbReference type="PANTHER" id="PTHR11618:SF13">
    <property type="entry name" value="TRANSCRIPTION INITIATION FACTOR IIB"/>
    <property type="match status" value="1"/>
</dbReference>
<evidence type="ECO:0000256" key="1">
    <source>
        <dbReference type="ARBA" id="ARBA00010857"/>
    </source>
</evidence>
<dbReference type="GO" id="GO:0017025">
    <property type="term" value="F:TBP-class protein binding"/>
    <property type="evidence" value="ECO:0007669"/>
    <property type="project" value="InterPro"/>
</dbReference>
<comment type="similarity">
    <text evidence="1">Belongs to the TFIIB family.</text>
</comment>
<dbReference type="AlphaFoldDB" id="A0A0F9DSD2"/>
<dbReference type="GO" id="GO:0008171">
    <property type="term" value="F:O-methyltransferase activity"/>
    <property type="evidence" value="ECO:0007669"/>
    <property type="project" value="InterPro"/>
</dbReference>
<feature type="domain" description="Cyclin-like" evidence="10">
    <location>
        <begin position="199"/>
        <end position="280"/>
    </location>
</feature>
<dbReference type="Pfam" id="PF08271">
    <property type="entry name" value="Zn_Ribbon_TF"/>
    <property type="match status" value="1"/>
</dbReference>
<dbReference type="GO" id="GO:0097550">
    <property type="term" value="C:transcription preinitiation complex"/>
    <property type="evidence" value="ECO:0007669"/>
    <property type="project" value="TreeGrafter"/>
</dbReference>
<dbReference type="InterPro" id="IPR013763">
    <property type="entry name" value="Cyclin-like_dom"/>
</dbReference>
<dbReference type="SMART" id="SM00385">
    <property type="entry name" value="CYCLIN"/>
    <property type="match status" value="2"/>
</dbReference>
<evidence type="ECO:0000256" key="6">
    <source>
        <dbReference type="ARBA" id="ARBA00022737"/>
    </source>
</evidence>
<comment type="caution">
    <text evidence="11">The sequence shown here is derived from an EMBL/GenBank/DDBJ whole genome shotgun (WGS) entry which is preliminary data.</text>
</comment>
<reference evidence="11" key="1">
    <citation type="journal article" date="2015" name="Nature">
        <title>Complex archaea that bridge the gap between prokaryotes and eukaryotes.</title>
        <authorList>
            <person name="Spang A."/>
            <person name="Saw J.H."/>
            <person name="Jorgensen S.L."/>
            <person name="Zaremba-Niedzwiedzka K."/>
            <person name="Martijn J."/>
            <person name="Lind A.E."/>
            <person name="van Eijk R."/>
            <person name="Schleper C."/>
            <person name="Guy L."/>
            <person name="Ettema T.J."/>
        </authorList>
    </citation>
    <scope>NUCLEOTIDE SEQUENCE</scope>
</reference>
<evidence type="ECO:0000256" key="5">
    <source>
        <dbReference type="ARBA" id="ARBA00022691"/>
    </source>
</evidence>
<dbReference type="Gene3D" id="1.10.472.170">
    <property type="match status" value="1"/>
</dbReference>
<dbReference type="CDD" id="cd20550">
    <property type="entry name" value="CYCLIN_TFIIB_archaea_like_rpt2"/>
    <property type="match status" value="1"/>
</dbReference>
<dbReference type="InterPro" id="IPR029063">
    <property type="entry name" value="SAM-dependent_MTases_sf"/>
</dbReference>
<dbReference type="InterPro" id="IPR000812">
    <property type="entry name" value="TFIIB"/>
</dbReference>
<dbReference type="InterPro" id="IPR023486">
    <property type="entry name" value="TFIIB_CS"/>
</dbReference>
<dbReference type="PROSITE" id="PS00782">
    <property type="entry name" value="TFIIB"/>
    <property type="match status" value="1"/>
</dbReference>
<keyword evidence="6" id="KW-0677">Repeat</keyword>
<dbReference type="PROSITE" id="PS51682">
    <property type="entry name" value="SAM_OMT_I"/>
    <property type="match status" value="1"/>
</dbReference>
<evidence type="ECO:0000313" key="11">
    <source>
        <dbReference type="EMBL" id="KKL14818.1"/>
    </source>
</evidence>
<dbReference type="PANTHER" id="PTHR11618">
    <property type="entry name" value="TRANSCRIPTION INITIATION FACTOR IIB-RELATED"/>
    <property type="match status" value="1"/>
</dbReference>
<evidence type="ECO:0000256" key="2">
    <source>
        <dbReference type="ARBA" id="ARBA00013932"/>
    </source>
</evidence>
<dbReference type="Pfam" id="PF00382">
    <property type="entry name" value="TFIIB"/>
    <property type="match status" value="2"/>
</dbReference>
<dbReference type="GO" id="GO:0070897">
    <property type="term" value="P:transcription preinitiation complex assembly"/>
    <property type="evidence" value="ECO:0007669"/>
    <property type="project" value="InterPro"/>
</dbReference>
<keyword evidence="3" id="KW-0489">Methyltransferase</keyword>
<protein>
    <recommendedName>
        <fullName evidence="2">Transcription initiation factor IIB</fullName>
    </recommendedName>
</protein>
<gene>
    <name evidence="11" type="ORF">LCGC14_2511840</name>
</gene>
<feature type="domain" description="Cyclin-like" evidence="10">
    <location>
        <begin position="105"/>
        <end position="186"/>
    </location>
</feature>
<evidence type="ECO:0000256" key="9">
    <source>
        <dbReference type="SAM" id="MobiDB-lite"/>
    </source>
</evidence>